<name>A0A8S5RHD8_9VIRU</name>
<organism evidence="1">
    <name type="scientific">virus sp. ctiha2</name>
    <dbReference type="NCBI Taxonomy" id="2827299"/>
    <lineage>
        <taxon>Viruses</taxon>
    </lineage>
</organism>
<proteinExistence type="predicted"/>
<sequence length="43" mass="5231">MFSICDIYEAENSYKALFYKENSDFLFRYSIFMSNFSLSFTFI</sequence>
<evidence type="ECO:0000313" key="1">
    <source>
        <dbReference type="EMBL" id="DAE30505.1"/>
    </source>
</evidence>
<protein>
    <submittedName>
        <fullName evidence="1">Uncharacterized protein</fullName>
    </submittedName>
</protein>
<dbReference type="EMBL" id="BK059104">
    <property type="protein sequence ID" value="DAE30505.1"/>
    <property type="molecule type" value="Genomic_DNA"/>
</dbReference>
<accession>A0A8S5RHD8</accession>
<reference evidence="1" key="1">
    <citation type="journal article" date="2021" name="Proc. Natl. Acad. Sci. U.S.A.">
        <title>A Catalog of Tens of Thousands of Viruses from Human Metagenomes Reveals Hidden Associations with Chronic Diseases.</title>
        <authorList>
            <person name="Tisza M.J."/>
            <person name="Buck C.B."/>
        </authorList>
    </citation>
    <scope>NUCLEOTIDE SEQUENCE</scope>
    <source>
        <strain evidence="1">Ctiha2</strain>
    </source>
</reference>